<dbReference type="GO" id="GO:0016757">
    <property type="term" value="F:glycosyltransferase activity"/>
    <property type="evidence" value="ECO:0007669"/>
    <property type="project" value="UniProtKB-KW"/>
</dbReference>
<dbReference type="InterPro" id="IPR029057">
    <property type="entry name" value="PRTase-like"/>
</dbReference>
<name>A0A1F6DAE5_9BACT</name>
<reference evidence="4 5" key="1">
    <citation type="journal article" date="2016" name="Nat. Commun.">
        <title>Thousands of microbial genomes shed light on interconnected biogeochemical processes in an aquifer system.</title>
        <authorList>
            <person name="Anantharaman K."/>
            <person name="Brown C.T."/>
            <person name="Hug L.A."/>
            <person name="Sharon I."/>
            <person name="Castelle C.J."/>
            <person name="Probst A.J."/>
            <person name="Thomas B.C."/>
            <person name="Singh A."/>
            <person name="Wilkins M.J."/>
            <person name="Karaoz U."/>
            <person name="Brodie E.L."/>
            <person name="Williams K.H."/>
            <person name="Hubbard S.S."/>
            <person name="Banfield J.F."/>
        </authorList>
    </citation>
    <scope>NUCLEOTIDE SEQUENCE [LARGE SCALE GENOMIC DNA]</scope>
</reference>
<evidence type="ECO:0000313" key="5">
    <source>
        <dbReference type="Proteomes" id="UP000177958"/>
    </source>
</evidence>
<evidence type="ECO:0000256" key="1">
    <source>
        <dbReference type="ARBA" id="ARBA00022676"/>
    </source>
</evidence>
<dbReference type="CDD" id="cd06223">
    <property type="entry name" value="PRTases_typeI"/>
    <property type="match status" value="1"/>
</dbReference>
<dbReference type="Pfam" id="PF00156">
    <property type="entry name" value="Pribosyltran"/>
    <property type="match status" value="1"/>
</dbReference>
<keyword evidence="1" id="KW-0328">Glycosyltransferase</keyword>
<dbReference type="EMBL" id="MFKX01000004">
    <property type="protein sequence ID" value="OGG58320.1"/>
    <property type="molecule type" value="Genomic_DNA"/>
</dbReference>
<feature type="domain" description="Phosphoribosyltransferase" evidence="3">
    <location>
        <begin position="10"/>
        <end position="126"/>
    </location>
</feature>
<dbReference type="AlphaFoldDB" id="A0A1F6DAE5"/>
<dbReference type="PANTHER" id="PTHR43363">
    <property type="entry name" value="HYPOXANTHINE PHOSPHORIBOSYLTRANSFERASE"/>
    <property type="match status" value="1"/>
</dbReference>
<dbReference type="InterPro" id="IPR000836">
    <property type="entry name" value="PRTase_dom"/>
</dbReference>
<gene>
    <name evidence="4" type="ORF">A2853_00155</name>
</gene>
<sequence>MNWEELRAQVEILASKIDYTPDIIIGIVRGGLIPARLLSSELKVKDMYALTVKKVGQEREVTIEILEDLSDKKILLVEDMLETGRSLVVAKEYLEKRGANVKTACLYTMPVSELKPDFSLKEVVEVMPFPWE</sequence>
<evidence type="ECO:0000313" key="4">
    <source>
        <dbReference type="EMBL" id="OGG58320.1"/>
    </source>
</evidence>
<dbReference type="Gene3D" id="3.40.50.2020">
    <property type="match status" value="1"/>
</dbReference>
<proteinExistence type="predicted"/>
<dbReference type="SUPFAM" id="SSF53271">
    <property type="entry name" value="PRTase-like"/>
    <property type="match status" value="1"/>
</dbReference>
<dbReference type="Proteomes" id="UP000177958">
    <property type="component" value="Unassembled WGS sequence"/>
</dbReference>
<protein>
    <recommendedName>
        <fullName evidence="3">Phosphoribosyltransferase domain-containing protein</fullName>
    </recommendedName>
</protein>
<evidence type="ECO:0000259" key="3">
    <source>
        <dbReference type="Pfam" id="PF00156"/>
    </source>
</evidence>
<organism evidence="4 5">
    <name type="scientific">Candidatus Kaiserbacteria bacterium RIFCSPHIGHO2_01_FULL_55_17</name>
    <dbReference type="NCBI Taxonomy" id="1798484"/>
    <lineage>
        <taxon>Bacteria</taxon>
        <taxon>Candidatus Kaiseribacteriota</taxon>
    </lineage>
</organism>
<accession>A0A1F6DAE5</accession>
<comment type="caution">
    <text evidence="4">The sequence shown here is derived from an EMBL/GenBank/DDBJ whole genome shotgun (WGS) entry which is preliminary data.</text>
</comment>
<keyword evidence="2" id="KW-0808">Transferase</keyword>
<dbReference type="PANTHER" id="PTHR43363:SF1">
    <property type="entry name" value="HYPOXANTHINE-GUANINE PHOSPHORIBOSYLTRANSFERASE"/>
    <property type="match status" value="1"/>
</dbReference>
<evidence type="ECO:0000256" key="2">
    <source>
        <dbReference type="ARBA" id="ARBA00022679"/>
    </source>
</evidence>